<proteinExistence type="predicted"/>
<evidence type="ECO:0000313" key="2">
    <source>
        <dbReference type="EMBL" id="UUX33597.1"/>
    </source>
</evidence>
<organism evidence="2 3">
    <name type="scientific">Fundicoccus culcitae</name>
    <dbReference type="NCBI Taxonomy" id="2969821"/>
    <lineage>
        <taxon>Bacteria</taxon>
        <taxon>Bacillati</taxon>
        <taxon>Bacillota</taxon>
        <taxon>Bacilli</taxon>
        <taxon>Lactobacillales</taxon>
        <taxon>Aerococcaceae</taxon>
        <taxon>Fundicoccus</taxon>
    </lineage>
</organism>
<dbReference type="SUPFAM" id="SSF53098">
    <property type="entry name" value="Ribonuclease H-like"/>
    <property type="match status" value="1"/>
</dbReference>
<evidence type="ECO:0000313" key="3">
    <source>
        <dbReference type="Proteomes" id="UP001315967"/>
    </source>
</evidence>
<dbReference type="InterPro" id="IPR032874">
    <property type="entry name" value="DDE_dom"/>
</dbReference>
<feature type="domain" description="Integrase catalytic" evidence="1">
    <location>
        <begin position="280"/>
        <end position="456"/>
    </location>
</feature>
<name>A0ABY5P4H9_9LACT</name>
<protein>
    <submittedName>
        <fullName evidence="2">DDE-type integrase/transposase/recombinase</fullName>
    </submittedName>
</protein>
<gene>
    <name evidence="2" type="ORF">NRE15_11925</name>
</gene>
<evidence type="ECO:0000259" key="1">
    <source>
        <dbReference type="PROSITE" id="PS50994"/>
    </source>
</evidence>
<sequence length="483" mass="55796">MPDSIITYLFHIINLLCEIILDLSTQLDNSLAHSKSPDLTPPDHLDYQRLTVDDLPIIKSMDKKDYRLLLQAYEALHGKPCKPIKRHGSKTQVDEHITCPCCQAPSIYLYINNGGKGQYSCKICQERFNQKSRFSKEIALECPHCQGNLDLIKHREGFVIYKCRHQACPYYQDRLKKMTPEEKERFKQFPYEFKMHYIFRDFALNLSDLEDSPNIPTVVQLSNIHCSPRALGLILTYCVNYGLSAEKTAALMFDVHELKISGQTIRNYRRSVGALVQPFTTNFPYQLSDQFCGDETYIRVQGKWHYVFFFFDAVNKIILSNRVSPQRNAQTAIRAIWDVLKRFDKIPEKLELIVDGNPIYKLAQAFFAQHDKPLDIIQVIGLTNDDPVSTEYRPLKQIIERLNRTFKGNYKPLGGFGSQSGSIAHVELFAAYFNFLRPHSALDKNSVPVQLPELQQCNNMPQKWIRLLNLAEDYLMAQQPIGF</sequence>
<dbReference type="Proteomes" id="UP001315967">
    <property type="component" value="Chromosome"/>
</dbReference>
<keyword evidence="3" id="KW-1185">Reference proteome</keyword>
<dbReference type="InterPro" id="IPR012337">
    <property type="entry name" value="RNaseH-like_sf"/>
</dbReference>
<reference evidence="2 3" key="1">
    <citation type="submission" date="2022-08" db="EMBL/GenBank/DDBJ databases">
        <title>Aerococcaceae sp. nov isolated from spoiled eye mask.</title>
        <authorList>
            <person name="Zhou G."/>
            <person name="Xie X.-B."/>
            <person name="Shi Q.-S."/>
            <person name="Wang Y.-S."/>
            <person name="Wen X."/>
            <person name="Peng H."/>
            <person name="Yang X.-J."/>
            <person name="Tao H.-B."/>
            <person name="Huang X.-M."/>
        </authorList>
    </citation>
    <scope>NUCLEOTIDE SEQUENCE [LARGE SCALE GENOMIC DNA]</scope>
    <source>
        <strain evidence="3">DM20194951</strain>
    </source>
</reference>
<dbReference type="Pfam" id="PF13610">
    <property type="entry name" value="DDE_Tnp_IS240"/>
    <property type="match status" value="1"/>
</dbReference>
<dbReference type="PROSITE" id="PS50994">
    <property type="entry name" value="INTEGRASE"/>
    <property type="match status" value="1"/>
</dbReference>
<accession>A0ABY5P4H9</accession>
<dbReference type="RefSeq" id="WP_313793101.1">
    <property type="nucleotide sequence ID" value="NZ_CP102453.1"/>
</dbReference>
<dbReference type="EMBL" id="CP102453">
    <property type="protein sequence ID" value="UUX33597.1"/>
    <property type="molecule type" value="Genomic_DNA"/>
</dbReference>
<dbReference type="InterPro" id="IPR001584">
    <property type="entry name" value="Integrase_cat-core"/>
</dbReference>